<dbReference type="RefSeq" id="WP_144873650.1">
    <property type="nucleotide sequence ID" value="NZ_LR214033.1"/>
</dbReference>
<dbReference type="EMBL" id="CAACVJ010000214">
    <property type="protein sequence ID" value="VEP14842.1"/>
    <property type="molecule type" value="Genomic_DNA"/>
</dbReference>
<name>A0A563VTN5_9CYAN</name>
<organism evidence="1 2">
    <name type="scientific">Hyella patelloides LEGE 07179</name>
    <dbReference type="NCBI Taxonomy" id="945734"/>
    <lineage>
        <taxon>Bacteria</taxon>
        <taxon>Bacillati</taxon>
        <taxon>Cyanobacteriota</taxon>
        <taxon>Cyanophyceae</taxon>
        <taxon>Pleurocapsales</taxon>
        <taxon>Hyellaceae</taxon>
        <taxon>Hyella</taxon>
    </lineage>
</organism>
<evidence type="ECO:0000313" key="2">
    <source>
        <dbReference type="Proteomes" id="UP000320055"/>
    </source>
</evidence>
<sequence>MNHLDRSIENNPIQYASRISQDLGIEKLQHSISYLYRINRLDDINFLTALFIEQLANSLELISKPAKIQSDRLFPLTEFPPLPVDFPQSLEMPLYLYGDKVLHESMEDFAIIIGRFCAFDCASNQWRWKYLILSRWTSFSKVAHAT</sequence>
<evidence type="ECO:0000313" key="1">
    <source>
        <dbReference type="EMBL" id="VEP14842.1"/>
    </source>
</evidence>
<dbReference type="Proteomes" id="UP000320055">
    <property type="component" value="Unassembled WGS sequence"/>
</dbReference>
<accession>A0A563VTN5</accession>
<keyword evidence="2" id="KW-1185">Reference proteome</keyword>
<reference evidence="1 2" key="1">
    <citation type="submission" date="2019-01" db="EMBL/GenBank/DDBJ databases">
        <authorList>
            <person name="Brito A."/>
        </authorList>
    </citation>
    <scope>NUCLEOTIDE SEQUENCE [LARGE SCALE GENOMIC DNA]</scope>
    <source>
        <strain evidence="1">1</strain>
    </source>
</reference>
<dbReference type="OrthoDB" id="483634at2"/>
<gene>
    <name evidence="1" type="ORF">H1P_2910003</name>
</gene>
<protein>
    <submittedName>
        <fullName evidence="1">Uncharacterized protein</fullName>
    </submittedName>
</protein>
<proteinExistence type="predicted"/>
<dbReference type="AlphaFoldDB" id="A0A563VTN5"/>